<dbReference type="PRINTS" id="PR00067">
    <property type="entry name" value="CATALASE"/>
</dbReference>
<evidence type="ECO:0000256" key="8">
    <source>
        <dbReference type="ARBA" id="ARBA00049254"/>
    </source>
</evidence>
<dbReference type="Pfam" id="PF00199">
    <property type="entry name" value="Catalase"/>
    <property type="match status" value="1"/>
</dbReference>
<evidence type="ECO:0000256" key="6">
    <source>
        <dbReference type="ARBA" id="ARBA00023004"/>
    </source>
</evidence>
<feature type="non-terminal residue" evidence="14">
    <location>
        <position position="1"/>
    </location>
</feature>
<dbReference type="PANTHER" id="PTHR11465:SF9">
    <property type="entry name" value="CATALASE"/>
    <property type="match status" value="1"/>
</dbReference>
<dbReference type="Pfam" id="PF06628">
    <property type="entry name" value="Catalase-rel"/>
    <property type="match status" value="1"/>
</dbReference>
<dbReference type="EC" id="1.11.1.6" evidence="11"/>
<dbReference type="InterPro" id="IPR024708">
    <property type="entry name" value="Catalase_AS"/>
</dbReference>
<dbReference type="PIRSF" id="PIRSF038928">
    <property type="entry name" value="Catalase_clade1-3"/>
    <property type="match status" value="1"/>
</dbReference>
<gene>
    <name evidence="14" type="ORF">MSPICULIGERA_LOCUS15137</name>
</gene>
<sequence length="520" mass="59218">MFAAAGTKTDIPILQKFPADVQLEKFRADNPVTATLTTSAGAPIHEKKAVMTAGPRGPMLMQDFVYLNEMAHFDRERIPERVVHANGAGAHGYLEITHDITQYTKADIFSEIGKKTPAFVRFSTVGGDQGSADTARDPRGFAMKFYTQEGNWDLVGNNTPIFFMRDPIFFPSFIHTQKRNPQTHLRDPNAMFDYWSLRPESIHQVMFLFGDRGIPDGYRHMDGYGSHTFKLVNKDNQPIYCKFHFKTKQGNKFLEDKEATKLAGEDPDYAIRDLFNSIEKGFFPEWTMYIQIMQYAQAETWEFNPFDVTKIWPHKEFPLIPVGKLVLNRNPQNYFQEVEQSAFCPAHVVPGIEFSPDRMLQGRIFSYPDTQFHRLGPNYQQLPINCPIVPVNNYQFDGLAAITPKGGCPMYHPNSFHGPKELTTMHTREHVYSVTGDAARYDDGDEHNFEQPREFWNKVLDEPARERMVKNFAGVLVACNPAVVERFIGVCGQVHPDFGAKLHQAVIDQHGEATDPKARG</sequence>
<keyword evidence="15" id="KW-1185">Reference proteome</keyword>
<dbReference type="InterPro" id="IPR011614">
    <property type="entry name" value="Catalase_core"/>
</dbReference>
<dbReference type="GO" id="GO:0042542">
    <property type="term" value="P:response to hydrogen peroxide"/>
    <property type="evidence" value="ECO:0007669"/>
    <property type="project" value="TreeGrafter"/>
</dbReference>
<dbReference type="FunFam" id="2.40.180.10:FF:000001">
    <property type="entry name" value="Catalase"/>
    <property type="match status" value="1"/>
</dbReference>
<dbReference type="GO" id="GO:0004096">
    <property type="term" value="F:catalase activity"/>
    <property type="evidence" value="ECO:0007669"/>
    <property type="project" value="UniProtKB-EC"/>
</dbReference>
<evidence type="ECO:0000256" key="4">
    <source>
        <dbReference type="ARBA" id="ARBA00022723"/>
    </source>
</evidence>
<evidence type="ECO:0000313" key="15">
    <source>
        <dbReference type="Proteomes" id="UP001177023"/>
    </source>
</evidence>
<keyword evidence="6 10" id="KW-0408">Iron</keyword>
<keyword evidence="4 10" id="KW-0479">Metal-binding</keyword>
<dbReference type="InterPro" id="IPR020835">
    <property type="entry name" value="Catalase_sf"/>
</dbReference>
<name>A0AA36CZQ5_9BILA</name>
<comment type="function">
    <text evidence="12">Catalyzes the degradation of hydrogen peroxide (H(2)O(2)) generated by peroxisomal oxidases to water and oxygen, thereby protecting cells from the toxic effects of hydrogen peroxide.</text>
</comment>
<dbReference type="GO" id="GO:0020037">
    <property type="term" value="F:heme binding"/>
    <property type="evidence" value="ECO:0007669"/>
    <property type="project" value="InterPro"/>
</dbReference>
<protein>
    <recommendedName>
        <fullName evidence="11">Catalase</fullName>
        <ecNumber evidence="11">1.11.1.6</ecNumber>
    </recommendedName>
</protein>
<accession>A0AA36CZQ5</accession>
<feature type="domain" description="Catalase core" evidence="13">
    <location>
        <begin position="37"/>
        <end position="420"/>
    </location>
</feature>
<evidence type="ECO:0000256" key="2">
    <source>
        <dbReference type="ARBA" id="ARBA00022559"/>
    </source>
</evidence>
<feature type="active site" evidence="9">
    <location>
        <position position="84"/>
    </location>
</feature>
<dbReference type="Gene3D" id="2.40.180.10">
    <property type="entry name" value="Catalase core domain"/>
    <property type="match status" value="1"/>
</dbReference>
<comment type="catalytic activity">
    <reaction evidence="8 11">
        <text>2 H2O2 = O2 + 2 H2O</text>
        <dbReference type="Rhea" id="RHEA:20309"/>
        <dbReference type="ChEBI" id="CHEBI:15377"/>
        <dbReference type="ChEBI" id="CHEBI:15379"/>
        <dbReference type="ChEBI" id="CHEBI:16240"/>
        <dbReference type="EC" id="1.11.1.6"/>
    </reaction>
</comment>
<keyword evidence="7 11" id="KW-0376">Hydrogen peroxide</keyword>
<evidence type="ECO:0000256" key="12">
    <source>
        <dbReference type="RuleBase" id="RU004142"/>
    </source>
</evidence>
<evidence type="ECO:0000256" key="3">
    <source>
        <dbReference type="ARBA" id="ARBA00022617"/>
    </source>
</evidence>
<reference evidence="14" key="1">
    <citation type="submission" date="2023-06" db="EMBL/GenBank/DDBJ databases">
        <authorList>
            <person name="Delattre M."/>
        </authorList>
    </citation>
    <scope>NUCLEOTIDE SEQUENCE</scope>
    <source>
        <strain evidence="14">AF72</strain>
    </source>
</reference>
<dbReference type="InterPro" id="IPR002226">
    <property type="entry name" value="Catalase_haem_BS"/>
</dbReference>
<dbReference type="PROSITE" id="PS51402">
    <property type="entry name" value="CATALASE_3"/>
    <property type="match status" value="1"/>
</dbReference>
<organism evidence="14 15">
    <name type="scientific">Mesorhabditis spiculigera</name>
    <dbReference type="NCBI Taxonomy" id="96644"/>
    <lineage>
        <taxon>Eukaryota</taxon>
        <taxon>Metazoa</taxon>
        <taxon>Ecdysozoa</taxon>
        <taxon>Nematoda</taxon>
        <taxon>Chromadorea</taxon>
        <taxon>Rhabditida</taxon>
        <taxon>Rhabditina</taxon>
        <taxon>Rhabditomorpha</taxon>
        <taxon>Rhabditoidea</taxon>
        <taxon>Rhabditidae</taxon>
        <taxon>Mesorhabditinae</taxon>
        <taxon>Mesorhabditis</taxon>
    </lineage>
</organism>
<dbReference type="Proteomes" id="UP001177023">
    <property type="component" value="Unassembled WGS sequence"/>
</dbReference>
<evidence type="ECO:0000256" key="10">
    <source>
        <dbReference type="PIRSR" id="PIRSR038928-2"/>
    </source>
</evidence>
<keyword evidence="5 11" id="KW-0560">Oxidoreductase</keyword>
<feature type="active site" evidence="9">
    <location>
        <position position="157"/>
    </location>
</feature>
<comment type="similarity">
    <text evidence="1 11">Belongs to the catalase family.</text>
</comment>
<evidence type="ECO:0000256" key="1">
    <source>
        <dbReference type="ARBA" id="ARBA00005329"/>
    </source>
</evidence>
<dbReference type="CDD" id="cd08156">
    <property type="entry name" value="catalase_clade_3"/>
    <property type="match status" value="1"/>
</dbReference>
<dbReference type="GO" id="GO:0005739">
    <property type="term" value="C:mitochondrion"/>
    <property type="evidence" value="ECO:0007669"/>
    <property type="project" value="TreeGrafter"/>
</dbReference>
<dbReference type="EMBL" id="CATQJA010002647">
    <property type="protein sequence ID" value="CAJ0576852.1"/>
    <property type="molecule type" value="Genomic_DNA"/>
</dbReference>
<dbReference type="SMART" id="SM01060">
    <property type="entry name" value="Catalase"/>
    <property type="match status" value="1"/>
</dbReference>
<dbReference type="PANTHER" id="PTHR11465">
    <property type="entry name" value="CATALASE"/>
    <property type="match status" value="1"/>
</dbReference>
<dbReference type="GO" id="GO:0005777">
    <property type="term" value="C:peroxisome"/>
    <property type="evidence" value="ECO:0007669"/>
    <property type="project" value="TreeGrafter"/>
</dbReference>
<evidence type="ECO:0000313" key="14">
    <source>
        <dbReference type="EMBL" id="CAJ0576852.1"/>
    </source>
</evidence>
<evidence type="ECO:0000256" key="5">
    <source>
        <dbReference type="ARBA" id="ARBA00023002"/>
    </source>
</evidence>
<feature type="binding site" description="axial binding residue" evidence="10">
    <location>
        <position position="367"/>
    </location>
    <ligand>
        <name>heme</name>
        <dbReference type="ChEBI" id="CHEBI:30413"/>
    </ligand>
    <ligandPart>
        <name>Fe</name>
        <dbReference type="ChEBI" id="CHEBI:18248"/>
    </ligandPart>
</feature>
<dbReference type="GO" id="GO:0042744">
    <property type="term" value="P:hydrogen peroxide catabolic process"/>
    <property type="evidence" value="ECO:0007669"/>
    <property type="project" value="UniProtKB-KW"/>
</dbReference>
<keyword evidence="2 11" id="KW-0575">Peroxidase</keyword>
<dbReference type="SUPFAM" id="SSF56634">
    <property type="entry name" value="Heme-dependent catalase-like"/>
    <property type="match status" value="1"/>
</dbReference>
<evidence type="ECO:0000259" key="13">
    <source>
        <dbReference type="SMART" id="SM01060"/>
    </source>
</evidence>
<keyword evidence="3 10" id="KW-0349">Heme</keyword>
<dbReference type="PROSITE" id="PS00437">
    <property type="entry name" value="CATALASE_1"/>
    <property type="match status" value="1"/>
</dbReference>
<comment type="cofactor">
    <cofactor evidence="10">
        <name>heme</name>
        <dbReference type="ChEBI" id="CHEBI:30413"/>
    </cofactor>
</comment>
<dbReference type="InterPro" id="IPR010582">
    <property type="entry name" value="Catalase_immune_responsive"/>
</dbReference>
<evidence type="ECO:0000256" key="11">
    <source>
        <dbReference type="RuleBase" id="RU000498"/>
    </source>
</evidence>
<dbReference type="GO" id="GO:0046872">
    <property type="term" value="F:metal ion binding"/>
    <property type="evidence" value="ECO:0007669"/>
    <property type="project" value="UniProtKB-KW"/>
</dbReference>
<evidence type="ECO:0000256" key="9">
    <source>
        <dbReference type="PIRSR" id="PIRSR038928-1"/>
    </source>
</evidence>
<dbReference type="InterPro" id="IPR018028">
    <property type="entry name" value="Catalase"/>
</dbReference>
<dbReference type="InterPro" id="IPR040333">
    <property type="entry name" value="Catalase_3"/>
</dbReference>
<dbReference type="PROSITE" id="PS00438">
    <property type="entry name" value="CATALASE_2"/>
    <property type="match status" value="1"/>
</dbReference>
<dbReference type="InterPro" id="IPR024711">
    <property type="entry name" value="Catalase_clade1/3"/>
</dbReference>
<proteinExistence type="inferred from homology"/>
<evidence type="ECO:0000256" key="7">
    <source>
        <dbReference type="ARBA" id="ARBA00023324"/>
    </source>
</evidence>
<dbReference type="AlphaFoldDB" id="A0AA36CZQ5"/>
<comment type="caution">
    <text evidence="14">The sequence shown here is derived from an EMBL/GenBank/DDBJ whole genome shotgun (WGS) entry which is preliminary data.</text>
</comment>